<dbReference type="Pfam" id="PF11188">
    <property type="entry name" value="DUF2975"/>
    <property type="match status" value="1"/>
</dbReference>
<organism evidence="2 3">
    <name type="scientific">Jiangella alba</name>
    <dbReference type="NCBI Taxonomy" id="561176"/>
    <lineage>
        <taxon>Bacteria</taxon>
        <taxon>Bacillati</taxon>
        <taxon>Actinomycetota</taxon>
        <taxon>Actinomycetes</taxon>
        <taxon>Jiangellales</taxon>
        <taxon>Jiangellaceae</taxon>
        <taxon>Jiangella</taxon>
    </lineage>
</organism>
<feature type="transmembrane region" description="Helical" evidence="1">
    <location>
        <begin position="49"/>
        <end position="73"/>
    </location>
</feature>
<keyword evidence="1" id="KW-1133">Transmembrane helix</keyword>
<keyword evidence="3" id="KW-1185">Reference proteome</keyword>
<dbReference type="InterPro" id="IPR021354">
    <property type="entry name" value="DUF2975"/>
</dbReference>
<evidence type="ECO:0000313" key="2">
    <source>
        <dbReference type="EMBL" id="SEE53897.1"/>
    </source>
</evidence>
<protein>
    <recommendedName>
        <fullName evidence="4">DUF2975 domain-containing protein</fullName>
    </recommendedName>
</protein>
<feature type="transmembrane region" description="Helical" evidence="1">
    <location>
        <begin position="85"/>
        <end position="110"/>
    </location>
</feature>
<keyword evidence="1" id="KW-0812">Transmembrane</keyword>
<evidence type="ECO:0000256" key="1">
    <source>
        <dbReference type="SAM" id="Phobius"/>
    </source>
</evidence>
<dbReference type="Proteomes" id="UP000181980">
    <property type="component" value="Unassembled WGS sequence"/>
</dbReference>
<dbReference type="STRING" id="561176.SAMN04488561_1659"/>
<gene>
    <name evidence="2" type="ORF">SAMN04488561_1659</name>
</gene>
<keyword evidence="1" id="KW-0472">Membrane</keyword>
<evidence type="ECO:0000313" key="3">
    <source>
        <dbReference type="Proteomes" id="UP000181980"/>
    </source>
</evidence>
<accession>A0A1H5JNV5</accession>
<name>A0A1H5JNV5_9ACTN</name>
<dbReference type="AlphaFoldDB" id="A0A1H5JNV5"/>
<reference evidence="3" key="1">
    <citation type="submission" date="2016-10" db="EMBL/GenBank/DDBJ databases">
        <authorList>
            <person name="Varghese N."/>
            <person name="Submissions S."/>
        </authorList>
    </citation>
    <scope>NUCLEOTIDE SEQUENCE [LARGE SCALE GENOMIC DNA]</scope>
    <source>
        <strain evidence="3">DSM 45237</strain>
    </source>
</reference>
<proteinExistence type="predicted"/>
<dbReference type="RefSeq" id="WP_069110976.1">
    <property type="nucleotide sequence ID" value="NZ_FNUC01000003.1"/>
</dbReference>
<dbReference type="EMBL" id="FNUC01000003">
    <property type="protein sequence ID" value="SEE53897.1"/>
    <property type="molecule type" value="Genomic_DNA"/>
</dbReference>
<evidence type="ECO:0008006" key="4">
    <source>
        <dbReference type="Google" id="ProtNLM"/>
    </source>
</evidence>
<feature type="transmembrane region" description="Helical" evidence="1">
    <location>
        <begin position="122"/>
        <end position="145"/>
    </location>
</feature>
<sequence>MPSTHRAVGPLRVLLVLLFAGLVVAQVAVLPPTLASLADDEPDLAFLQWPALAFSVVELVCVQVVIVCTWRLLGMVRAGRIFSEAAFVWVNAIVATMVVAWALALAAFVSVSVLVDGPGLPVLLFGVVLAGGALVLLMIVMRALLRQATTLRADMDAVI</sequence>